<keyword evidence="3" id="KW-1185">Reference proteome</keyword>
<accession>A0ABS4R4Q4</accession>
<dbReference type="CDD" id="cd01918">
    <property type="entry name" value="HprK_C"/>
    <property type="match status" value="1"/>
</dbReference>
<dbReference type="EMBL" id="JAGILA010000006">
    <property type="protein sequence ID" value="MBP2237880.1"/>
    <property type="molecule type" value="Genomic_DNA"/>
</dbReference>
<dbReference type="InterPro" id="IPR027417">
    <property type="entry name" value="P-loop_NTPase"/>
</dbReference>
<evidence type="ECO:0000313" key="2">
    <source>
        <dbReference type="EMBL" id="MBP2237880.1"/>
    </source>
</evidence>
<evidence type="ECO:0000259" key="1">
    <source>
        <dbReference type="Pfam" id="PF07475"/>
    </source>
</evidence>
<keyword evidence="2" id="KW-0418">Kinase</keyword>
<gene>
    <name evidence="2" type="ORF">J2Z31_004403</name>
</gene>
<dbReference type="Proteomes" id="UP000730739">
    <property type="component" value="Unassembled WGS sequence"/>
</dbReference>
<name>A0ABS4R4Q4_9HYPH</name>
<dbReference type="Gene3D" id="3.40.50.300">
    <property type="entry name" value="P-loop containing nucleotide triphosphate hydrolases"/>
    <property type="match status" value="1"/>
</dbReference>
<dbReference type="GO" id="GO:0016301">
    <property type="term" value="F:kinase activity"/>
    <property type="evidence" value="ECO:0007669"/>
    <property type="project" value="UniProtKB-KW"/>
</dbReference>
<reference evidence="2 3" key="1">
    <citation type="submission" date="2021-03" db="EMBL/GenBank/DDBJ databases">
        <title>Genomic Encyclopedia of Type Strains, Phase IV (KMG-IV): sequencing the most valuable type-strain genomes for metagenomic binning, comparative biology and taxonomic classification.</title>
        <authorList>
            <person name="Goeker M."/>
        </authorList>
    </citation>
    <scope>NUCLEOTIDE SEQUENCE [LARGE SCALE GENOMIC DNA]</scope>
    <source>
        <strain evidence="2 3">DSM 13372</strain>
    </source>
</reference>
<dbReference type="InterPro" id="IPR011104">
    <property type="entry name" value="Hpr_kin/Pase_C"/>
</dbReference>
<evidence type="ECO:0000313" key="3">
    <source>
        <dbReference type="Proteomes" id="UP000730739"/>
    </source>
</evidence>
<protein>
    <submittedName>
        <fullName evidence="2">Serine kinase of HPr protein (Carbohydrate metabolism regulator)</fullName>
    </submittedName>
</protein>
<dbReference type="Pfam" id="PF07475">
    <property type="entry name" value="Hpr_kinase_C"/>
    <property type="match status" value="1"/>
</dbReference>
<sequence>MKMPVINIHGTAIVLGSVGFLVTGPSGAGKSALALSLISEVRRRGRFAALVADDRVDLTATNGHIVARCPPAIQGLIEIRGAGIAAVETMPACILSWAVLPVKAPFNPRLPPESERLQLEAAISLPLLRLPVEGTLSAVDALIALLPDKIGI</sequence>
<comment type="caution">
    <text evidence="2">The sequence shown here is derived from an EMBL/GenBank/DDBJ whole genome shotgun (WGS) entry which is preliminary data.</text>
</comment>
<organism evidence="2 3">
    <name type="scientific">Sinorhizobium kostiense</name>
    <dbReference type="NCBI Taxonomy" id="76747"/>
    <lineage>
        <taxon>Bacteria</taxon>
        <taxon>Pseudomonadati</taxon>
        <taxon>Pseudomonadota</taxon>
        <taxon>Alphaproteobacteria</taxon>
        <taxon>Hyphomicrobiales</taxon>
        <taxon>Rhizobiaceae</taxon>
        <taxon>Sinorhizobium/Ensifer group</taxon>
        <taxon>Sinorhizobium</taxon>
    </lineage>
</organism>
<proteinExistence type="predicted"/>
<dbReference type="SUPFAM" id="SSF53795">
    <property type="entry name" value="PEP carboxykinase-like"/>
    <property type="match status" value="1"/>
</dbReference>
<keyword evidence="2" id="KW-0808">Transferase</keyword>
<feature type="domain" description="HPr kinase/phosphorylase C-terminal" evidence="1">
    <location>
        <begin position="6"/>
        <end position="89"/>
    </location>
</feature>